<dbReference type="Proteomes" id="UP001156102">
    <property type="component" value="Unassembled WGS sequence"/>
</dbReference>
<comment type="caution">
    <text evidence="1">The sequence shown here is derived from an EMBL/GenBank/DDBJ whole genome shotgun (WGS) entry which is preliminary data.</text>
</comment>
<name>A0AA41X382_9BACI</name>
<organism evidence="1 2">
    <name type="scientific">Ectobacillus ponti</name>
    <dbReference type="NCBI Taxonomy" id="2961894"/>
    <lineage>
        <taxon>Bacteria</taxon>
        <taxon>Bacillati</taxon>
        <taxon>Bacillota</taxon>
        <taxon>Bacilli</taxon>
        <taxon>Bacillales</taxon>
        <taxon>Bacillaceae</taxon>
        <taxon>Ectobacillus</taxon>
    </lineage>
</organism>
<keyword evidence="2" id="KW-1185">Reference proteome</keyword>
<gene>
    <name evidence="1" type="ORF">NK662_06150</name>
</gene>
<dbReference type="AlphaFoldDB" id="A0AA41X382"/>
<evidence type="ECO:0000313" key="1">
    <source>
        <dbReference type="EMBL" id="MCP8968121.1"/>
    </source>
</evidence>
<evidence type="ECO:0000313" key="2">
    <source>
        <dbReference type="Proteomes" id="UP001156102"/>
    </source>
</evidence>
<protein>
    <submittedName>
        <fullName evidence="1">Uncharacterized protein</fullName>
    </submittedName>
</protein>
<dbReference type="EMBL" id="JANCLT010000002">
    <property type="protein sequence ID" value="MCP8968121.1"/>
    <property type="molecule type" value="Genomic_DNA"/>
</dbReference>
<dbReference type="RefSeq" id="WP_254758019.1">
    <property type="nucleotide sequence ID" value="NZ_JANCLT010000002.1"/>
</dbReference>
<proteinExistence type="predicted"/>
<accession>A0AA41X382</accession>
<reference evidence="1" key="1">
    <citation type="submission" date="2022-07" db="EMBL/GenBank/DDBJ databases">
        <authorList>
            <person name="Li W.-J."/>
            <person name="Deng Q.-Q."/>
        </authorList>
    </citation>
    <scope>NUCLEOTIDE SEQUENCE</scope>
    <source>
        <strain evidence="1">SYSU M60031</strain>
    </source>
</reference>
<sequence length="281" mass="32928">MYYPNTIEKICYDEKHIEGVVEEIKVNFPSYFERCIEFEEGSEISLLAGQTEKTAEVGCGSAVKMKVRNIRQILTEIMTKGIEKFNRGRLGYLELLNIEALEEFEDSPAVFKSALWRECRIIQKSLMSKSKELDKFQRDFNLANPNDLLTVCRNISTFSSWYTEEFNDVDYDSLKGLASLKLSKLDTEEYTVVRVLGGGIKSQFLHKLQPSYFPYRSKEAIWALWYLTNQKDFDCKEKSQFLMISKEKSAITQNYFYPYELFGYYAYQVYLLLKKEVFNAK</sequence>